<dbReference type="VEuPathDB" id="TriTrypDB:TCSYLVIO_001500"/>
<dbReference type="SMART" id="SM00919">
    <property type="entry name" value="Malic_M"/>
    <property type="match status" value="1"/>
</dbReference>
<comment type="cofactor">
    <cofactor evidence="1">
        <name>Mg(2+)</name>
        <dbReference type="ChEBI" id="CHEBI:18420"/>
    </cofactor>
</comment>
<gene>
    <name evidence="4" type="ORF">C3747_69g180</name>
</gene>
<name>A0A2V2WV89_TRYCR</name>
<dbReference type="EMBL" id="PRFC01000069">
    <property type="protein sequence ID" value="PWV10404.1"/>
    <property type="molecule type" value="Genomic_DNA"/>
</dbReference>
<evidence type="ECO:0000256" key="2">
    <source>
        <dbReference type="ARBA" id="ARBA00023002"/>
    </source>
</evidence>
<dbReference type="VEuPathDB" id="TriTrypDB:BCY84_02264"/>
<dbReference type="VEuPathDB" id="TriTrypDB:Tc_MARK_339"/>
<dbReference type="VEuPathDB" id="TriTrypDB:TcCLB.508647.270"/>
<dbReference type="GO" id="GO:0006108">
    <property type="term" value="P:malate metabolic process"/>
    <property type="evidence" value="ECO:0007669"/>
    <property type="project" value="TreeGrafter"/>
</dbReference>
<dbReference type="AlphaFoldDB" id="A0A2V2WV89"/>
<dbReference type="PANTHER" id="PTHR23406:SF32">
    <property type="entry name" value="NADP-DEPENDENT MALIC ENZYME"/>
    <property type="match status" value="1"/>
</dbReference>
<evidence type="ECO:0000313" key="5">
    <source>
        <dbReference type="Proteomes" id="UP000246078"/>
    </source>
</evidence>
<dbReference type="GO" id="GO:0005739">
    <property type="term" value="C:mitochondrion"/>
    <property type="evidence" value="ECO:0007669"/>
    <property type="project" value="TreeGrafter"/>
</dbReference>
<dbReference type="VEuPathDB" id="TriTrypDB:TCDM_00812"/>
<dbReference type="Proteomes" id="UP000246078">
    <property type="component" value="Unassembled WGS sequence"/>
</dbReference>
<feature type="domain" description="Malic enzyme NAD-binding" evidence="3">
    <location>
        <begin position="1"/>
        <end position="133"/>
    </location>
</feature>
<accession>A0A2V2WV89</accession>
<proteinExistence type="predicted"/>
<dbReference type="VEuPathDB" id="TriTrypDB:TcCL_ESM04286"/>
<dbReference type="Pfam" id="PF03949">
    <property type="entry name" value="Malic_M"/>
    <property type="match status" value="1"/>
</dbReference>
<dbReference type="PANTHER" id="PTHR23406">
    <property type="entry name" value="MALIC ENZYME-RELATED"/>
    <property type="match status" value="1"/>
</dbReference>
<dbReference type="InterPro" id="IPR036291">
    <property type="entry name" value="NAD(P)-bd_dom_sf"/>
</dbReference>
<dbReference type="VEuPathDB" id="TriTrypDB:TcYC6_0081690"/>
<evidence type="ECO:0000259" key="3">
    <source>
        <dbReference type="SMART" id="SM00919"/>
    </source>
</evidence>
<dbReference type="Gene3D" id="3.40.50.720">
    <property type="entry name" value="NAD(P)-binding Rossmann-like Domain"/>
    <property type="match status" value="1"/>
</dbReference>
<comment type="caution">
    <text evidence="4">The sequence shown here is derived from an EMBL/GenBank/DDBJ whole genome shotgun (WGS) entry which is preliminary data.</text>
</comment>
<dbReference type="VEuPathDB" id="TriTrypDB:TcBrA4_0009130"/>
<evidence type="ECO:0000256" key="1">
    <source>
        <dbReference type="ARBA" id="ARBA00001946"/>
    </source>
</evidence>
<dbReference type="VEuPathDB" id="TriTrypDB:TcCLB.505183.20"/>
<evidence type="ECO:0000313" key="4">
    <source>
        <dbReference type="EMBL" id="PWV10404.1"/>
    </source>
</evidence>
<keyword evidence="2" id="KW-0560">Oxidoreductase</keyword>
<protein>
    <submittedName>
        <fullName evidence="4">Putative malic enzyme</fullName>
    </submittedName>
</protein>
<dbReference type="GO" id="GO:0051287">
    <property type="term" value="F:NAD binding"/>
    <property type="evidence" value="ECO:0007669"/>
    <property type="project" value="InterPro"/>
</dbReference>
<dbReference type="VEuPathDB" id="TriTrypDB:C3747_69g180"/>
<dbReference type="InterPro" id="IPR012302">
    <property type="entry name" value="Malic_NAD-bd"/>
</dbReference>
<dbReference type="VEuPathDB" id="TriTrypDB:ECC02_003473"/>
<reference evidence="4 5" key="1">
    <citation type="journal article" date="2018" name="Microb. Genom.">
        <title>Expanding an expanded genome: long-read sequencing of Trypanosoma cruzi.</title>
        <authorList>
            <person name="Berna L."/>
            <person name="Rodriguez M."/>
            <person name="Chiribao M.L."/>
            <person name="Parodi-Talice A."/>
            <person name="Pita S."/>
            <person name="Rijo G."/>
            <person name="Alvarez-Valin F."/>
            <person name="Robello C."/>
        </authorList>
    </citation>
    <scope>NUCLEOTIDE SEQUENCE [LARGE SCALE GENOMIC DNA]</scope>
    <source>
        <strain evidence="4 5">TCC</strain>
    </source>
</reference>
<sequence>MIKYMASYCKRPILFPLSNPSSKSEVNPDDAYKWTNGTAIVASGSPFPSSVVDGKVLSPAQGNNLYIFPGVGLGCVIAQSPYIPQEVFVTAALALSRLVDTEVVLAEGKLYPSIDGVRNVSMHVAVDVIEELQRMGLAKTDLPRNKSDLINLVKQFMWEPQYLEPEYYLSKRFD</sequence>
<organism evidence="4 5">
    <name type="scientific">Trypanosoma cruzi</name>
    <dbReference type="NCBI Taxonomy" id="5693"/>
    <lineage>
        <taxon>Eukaryota</taxon>
        <taxon>Discoba</taxon>
        <taxon>Euglenozoa</taxon>
        <taxon>Kinetoplastea</taxon>
        <taxon>Metakinetoplastina</taxon>
        <taxon>Trypanosomatida</taxon>
        <taxon>Trypanosomatidae</taxon>
        <taxon>Trypanosoma</taxon>
        <taxon>Schizotrypanum</taxon>
    </lineage>
</organism>
<dbReference type="SUPFAM" id="SSF51735">
    <property type="entry name" value="NAD(P)-binding Rossmann-fold domains"/>
    <property type="match status" value="1"/>
</dbReference>
<dbReference type="VEuPathDB" id="TriTrypDB:TcG_00717"/>
<dbReference type="GO" id="GO:0004471">
    <property type="term" value="F:malate dehydrogenase (decarboxylating) (NAD+) activity"/>
    <property type="evidence" value="ECO:0007669"/>
    <property type="project" value="TreeGrafter"/>
</dbReference>
<dbReference type="VEuPathDB" id="TriTrypDB:C4B63_28g107"/>